<proteinExistence type="predicted"/>
<protein>
    <submittedName>
        <fullName evidence="1">Uncharacterized protein</fullName>
    </submittedName>
</protein>
<organism evidence="1 2">
    <name type="scientific">Sneathia vaginalis</name>
    <dbReference type="NCBI Taxonomy" id="187101"/>
    <lineage>
        <taxon>Bacteria</taxon>
        <taxon>Fusobacteriati</taxon>
        <taxon>Fusobacteriota</taxon>
        <taxon>Fusobacteriia</taxon>
        <taxon>Fusobacteriales</taxon>
        <taxon>Leptotrichiaceae</taxon>
        <taxon>Sneathia</taxon>
    </lineage>
</organism>
<dbReference type="AlphaFoldDB" id="A0A0E3UTT8"/>
<reference evidence="1 2" key="1">
    <citation type="journal article" date="2012" name="BMC Genomics">
        <title>Genomic sequence analysis and characterization of Sneathia amnii sp. nov.</title>
        <authorList>
            <consortium name="Vaginal Microbiome Consortium (additional members)"/>
            <person name="Harwich M.D.Jr."/>
            <person name="Serrano M.G."/>
            <person name="Fettweis J.M."/>
            <person name="Alves J.M."/>
            <person name="Reimers M.A."/>
            <person name="Buck G.A."/>
            <person name="Jefferson K.K."/>
        </authorList>
    </citation>
    <scope>NUCLEOTIDE SEQUENCE [LARGE SCALE GENOMIC DNA]</scope>
    <source>
        <strain evidence="1 2">SN35</strain>
    </source>
</reference>
<name>A0A0E3UTT8_9FUSO</name>
<evidence type="ECO:0000313" key="1">
    <source>
        <dbReference type="EMBL" id="AKC95469.1"/>
    </source>
</evidence>
<dbReference type="PATRIC" id="fig|1069640.6.peg.546"/>
<dbReference type="EMBL" id="CP011280">
    <property type="protein sequence ID" value="AKC95469.1"/>
    <property type="molecule type" value="Genomic_DNA"/>
</dbReference>
<dbReference type="STRING" id="187101.VC03_02815"/>
<dbReference type="RefSeq" id="WP_046328575.1">
    <property type="nucleotide sequence ID" value="NZ_CP011280.1"/>
</dbReference>
<dbReference type="Proteomes" id="UP000033103">
    <property type="component" value="Chromosome"/>
</dbReference>
<dbReference type="KEGG" id="sns:VC03_02815"/>
<dbReference type="HOGENOM" id="CLU_2791750_0_0_0"/>
<sequence>MEVQENKHKTNGEQLYDSEKYAEWLLNYIWEEGKYNLDKLSDSDYHKLEDFLADNIYKLLDTLERVDD</sequence>
<accession>A0A0E3UTT8</accession>
<gene>
    <name evidence="1" type="ORF">VC03_02815</name>
</gene>
<keyword evidence="2" id="KW-1185">Reference proteome</keyword>
<evidence type="ECO:0000313" key="2">
    <source>
        <dbReference type="Proteomes" id="UP000033103"/>
    </source>
</evidence>